<organism evidence="2 3">
    <name type="scientific">Brevinema andersonii</name>
    <dbReference type="NCBI Taxonomy" id="34097"/>
    <lineage>
        <taxon>Bacteria</taxon>
        <taxon>Pseudomonadati</taxon>
        <taxon>Spirochaetota</taxon>
        <taxon>Spirochaetia</taxon>
        <taxon>Brevinematales</taxon>
        <taxon>Brevinemataceae</taxon>
        <taxon>Brevinema</taxon>
    </lineage>
</organism>
<accession>A0A1I1E4Z0</accession>
<dbReference type="RefSeq" id="WP_143280419.1">
    <property type="nucleotide sequence ID" value="NZ_FOKY01000007.1"/>
</dbReference>
<keyword evidence="3" id="KW-1185">Reference proteome</keyword>
<dbReference type="STRING" id="34097.SAMN02745150_00952"/>
<name>A0A1I1E4Z0_BREAD</name>
<dbReference type="EMBL" id="FOKY01000007">
    <property type="protein sequence ID" value="SFB82231.1"/>
    <property type="molecule type" value="Genomic_DNA"/>
</dbReference>
<gene>
    <name evidence="2" type="ORF">SAMN02745150_00952</name>
</gene>
<proteinExistence type="predicted"/>
<reference evidence="3" key="1">
    <citation type="submission" date="2016-10" db="EMBL/GenBank/DDBJ databases">
        <authorList>
            <person name="Varghese N."/>
            <person name="Submissions S."/>
        </authorList>
    </citation>
    <scope>NUCLEOTIDE SEQUENCE [LARGE SCALE GENOMIC DNA]</scope>
    <source>
        <strain evidence="3">ATCC 43811</strain>
    </source>
</reference>
<dbReference type="Proteomes" id="UP000240042">
    <property type="component" value="Unassembled WGS sequence"/>
</dbReference>
<evidence type="ECO:0000256" key="1">
    <source>
        <dbReference type="SAM" id="Coils"/>
    </source>
</evidence>
<keyword evidence="1" id="KW-0175">Coiled coil</keyword>
<evidence type="ECO:0008006" key="4">
    <source>
        <dbReference type="Google" id="ProtNLM"/>
    </source>
</evidence>
<sequence>MLCQSLSKLKYIVIITLVFLPHALYSQDNWVSISNEFLKVSLDPQTGRYIIADAQNPYLPKITSLNAPEFIVPLTPVQDKILSENAILGQIQNALNFTTLNINGTPIVFGSPEGRWLSVPIISEARDQILYAWRLGDVDILQIISIIKNPDTLLNDAVSVTYQFRNNSGRIQKIGARLVLDPTPGDGQDIPFMLPGDIEINTETELSSSDIPEYWFSTDQSGQLSPYTVRGILQSSRTTKPDRILFTSLNNALSNPWTIRHNPRNLLSDQDTAVVMYYNPQELSPNSSRSITTIIGISGVINTSNNGLKINSSVMSAQDQNPIRLDFWVQNTSTEIFDQVNLDLKIPPGFNMLSSNPKTLEDLGPQSSARFVGWKISSINNTSSTFQATLTAQGLRNGNVVATLNIPITFTIESNMAANEEFLIKETAAQTLETLQNEDNIPSISLVLEGFMPEDTYGSTSENLDALYQYFADNTQEDSSYIIKIIETERQLLEEIREAERNINEVNQQYKILRSVYKQLYENKNTIDSYQINIQQVQDKLNSTEEKLKTQQQSYSNLTKKFDSSAISWIE</sequence>
<protein>
    <recommendedName>
        <fullName evidence="4">DUF11 domain-containing protein</fullName>
    </recommendedName>
</protein>
<feature type="coiled-coil region" evidence="1">
    <location>
        <begin position="482"/>
        <end position="561"/>
    </location>
</feature>
<evidence type="ECO:0000313" key="2">
    <source>
        <dbReference type="EMBL" id="SFB82231.1"/>
    </source>
</evidence>
<dbReference type="AlphaFoldDB" id="A0A1I1E4Z0"/>
<evidence type="ECO:0000313" key="3">
    <source>
        <dbReference type="Proteomes" id="UP000240042"/>
    </source>
</evidence>